<dbReference type="AlphaFoldDB" id="A0A5C5XSV4"/>
<organism evidence="2 3">
    <name type="scientific">Allorhodopirellula solitaria</name>
    <dbReference type="NCBI Taxonomy" id="2527987"/>
    <lineage>
        <taxon>Bacteria</taxon>
        <taxon>Pseudomonadati</taxon>
        <taxon>Planctomycetota</taxon>
        <taxon>Planctomycetia</taxon>
        <taxon>Pirellulales</taxon>
        <taxon>Pirellulaceae</taxon>
        <taxon>Allorhodopirellula</taxon>
    </lineage>
</organism>
<evidence type="ECO:0000259" key="1">
    <source>
        <dbReference type="PROSITE" id="PS51977"/>
    </source>
</evidence>
<dbReference type="InterPro" id="IPR049809">
    <property type="entry name" value="YehF/YfeS-like_WGR"/>
</dbReference>
<dbReference type="Pfam" id="PF05406">
    <property type="entry name" value="WGR"/>
    <property type="match status" value="1"/>
</dbReference>
<evidence type="ECO:0000313" key="2">
    <source>
        <dbReference type="EMBL" id="TWT64792.1"/>
    </source>
</evidence>
<reference evidence="2 3" key="1">
    <citation type="submission" date="2019-02" db="EMBL/GenBank/DDBJ databases">
        <title>Deep-cultivation of Planctomycetes and their phenomic and genomic characterization uncovers novel biology.</title>
        <authorList>
            <person name="Wiegand S."/>
            <person name="Jogler M."/>
            <person name="Boedeker C."/>
            <person name="Pinto D."/>
            <person name="Vollmers J."/>
            <person name="Rivas-Marin E."/>
            <person name="Kohn T."/>
            <person name="Peeters S.H."/>
            <person name="Heuer A."/>
            <person name="Rast P."/>
            <person name="Oberbeckmann S."/>
            <person name="Bunk B."/>
            <person name="Jeske O."/>
            <person name="Meyerdierks A."/>
            <person name="Storesund J.E."/>
            <person name="Kallscheuer N."/>
            <person name="Luecker S."/>
            <person name="Lage O.M."/>
            <person name="Pohl T."/>
            <person name="Merkel B.J."/>
            <person name="Hornburger P."/>
            <person name="Mueller R.-W."/>
            <person name="Bruemmer F."/>
            <person name="Labrenz M."/>
            <person name="Spormann A.M."/>
            <person name="Op Den Camp H."/>
            <person name="Overmann J."/>
            <person name="Amann R."/>
            <person name="Jetten M.S.M."/>
            <person name="Mascher T."/>
            <person name="Medema M.H."/>
            <person name="Devos D.P."/>
            <person name="Kaster A.-K."/>
            <person name="Ovreas L."/>
            <person name="Rohde M."/>
            <person name="Galperin M.Y."/>
            <person name="Jogler C."/>
        </authorList>
    </citation>
    <scope>NUCLEOTIDE SEQUENCE [LARGE SCALE GENOMIC DNA]</scope>
    <source>
        <strain evidence="2 3">CA85</strain>
    </source>
</reference>
<dbReference type="SMART" id="SM00773">
    <property type="entry name" value="WGR"/>
    <property type="match status" value="1"/>
</dbReference>
<feature type="domain" description="WGR" evidence="1">
    <location>
        <begin position="1"/>
        <end position="79"/>
    </location>
</feature>
<sequence>MKRQFYFQDDRSNKFWTIELVGNESITTHGRVGATPRQTRKQFATAEDARLGIEKQIAAKVKKGYVQGIAPEYAKPDWTSMAMSDEVFWRIISLFNWKKTGEDDAVIEPAVEALAEMSVDDIKRFEDILTEKLHALDTEAHAREIGEEAYQFDRYFSPDWFLYVRCVVVANGPSLYESVLADPTEMPKDIEFESLLTVASTAFERKTGQDFDHVPELSYESFRNQAGWPNSEKT</sequence>
<dbReference type="InterPro" id="IPR025334">
    <property type="entry name" value="DUF4240"/>
</dbReference>
<dbReference type="CDD" id="cd07996">
    <property type="entry name" value="WGR_MMR_like"/>
    <property type="match status" value="1"/>
</dbReference>
<dbReference type="PROSITE" id="PS51977">
    <property type="entry name" value="WGR"/>
    <property type="match status" value="1"/>
</dbReference>
<dbReference type="InterPro" id="IPR036930">
    <property type="entry name" value="WGR_dom_sf"/>
</dbReference>
<dbReference type="OrthoDB" id="6200718at2"/>
<protein>
    <submittedName>
        <fullName evidence="2">WGR domain protein</fullName>
    </submittedName>
</protein>
<keyword evidence="3" id="KW-1185">Reference proteome</keyword>
<proteinExistence type="predicted"/>
<dbReference type="Pfam" id="PF14024">
    <property type="entry name" value="DUF4240"/>
    <property type="match status" value="1"/>
</dbReference>
<dbReference type="EMBL" id="SJPK01000009">
    <property type="protein sequence ID" value="TWT64792.1"/>
    <property type="molecule type" value="Genomic_DNA"/>
</dbReference>
<dbReference type="Proteomes" id="UP000318053">
    <property type="component" value="Unassembled WGS sequence"/>
</dbReference>
<dbReference type="InterPro" id="IPR008893">
    <property type="entry name" value="WGR_domain"/>
</dbReference>
<evidence type="ECO:0000313" key="3">
    <source>
        <dbReference type="Proteomes" id="UP000318053"/>
    </source>
</evidence>
<dbReference type="RefSeq" id="WP_146392501.1">
    <property type="nucleotide sequence ID" value="NZ_SJPK01000009.1"/>
</dbReference>
<name>A0A5C5XSV4_9BACT</name>
<dbReference type="SUPFAM" id="SSF142921">
    <property type="entry name" value="WGR domain-like"/>
    <property type="match status" value="1"/>
</dbReference>
<dbReference type="Gene3D" id="2.20.140.10">
    <property type="entry name" value="WGR domain"/>
    <property type="match status" value="1"/>
</dbReference>
<gene>
    <name evidence="2" type="ORF">CA85_35770</name>
</gene>
<accession>A0A5C5XSV4</accession>
<comment type="caution">
    <text evidence="2">The sequence shown here is derived from an EMBL/GenBank/DDBJ whole genome shotgun (WGS) entry which is preliminary data.</text>
</comment>